<sequence>MSTDDSPEAFELEFSSHRLGCCRTACSVADVTACSSIDAWLASHLKCPVFQTNLVSELREDPSVILRESSLLLDPKATTTMTNFLCSVFFVLIVRNDETFPPSERFPPPERRSSFFF</sequence>
<comment type="caution">
    <text evidence="1">The sequence shown here is derived from an EMBL/GenBank/DDBJ whole genome shotgun (WGS) entry which is preliminary data.</text>
</comment>
<gene>
    <name evidence="1" type="ORF">I3842_14G134900</name>
</gene>
<dbReference type="EMBL" id="CM031838">
    <property type="protein sequence ID" value="KAG6679506.1"/>
    <property type="molecule type" value="Genomic_DNA"/>
</dbReference>
<evidence type="ECO:0000313" key="2">
    <source>
        <dbReference type="Proteomes" id="UP000811246"/>
    </source>
</evidence>
<protein>
    <submittedName>
        <fullName evidence="1">Uncharacterized protein</fullName>
    </submittedName>
</protein>
<name>A0A922AIE2_CARIL</name>
<dbReference type="Proteomes" id="UP000811246">
    <property type="component" value="Chromosome 14"/>
</dbReference>
<reference evidence="1" key="1">
    <citation type="submission" date="2021-01" db="EMBL/GenBank/DDBJ databases">
        <authorList>
            <person name="Lovell J.T."/>
            <person name="Bentley N."/>
            <person name="Bhattarai G."/>
            <person name="Jenkins J.W."/>
            <person name="Sreedasyam A."/>
            <person name="Alarcon Y."/>
            <person name="Bock C."/>
            <person name="Boston L."/>
            <person name="Carlson J."/>
            <person name="Cervantes K."/>
            <person name="Clermont K."/>
            <person name="Krom N."/>
            <person name="Kubenka K."/>
            <person name="Mamidi S."/>
            <person name="Mattison C."/>
            <person name="Monteros M."/>
            <person name="Pisani C."/>
            <person name="Plott C."/>
            <person name="Rajasekar S."/>
            <person name="Rhein H.S."/>
            <person name="Rohla C."/>
            <person name="Song M."/>
            <person name="Hilaire R.S."/>
            <person name="Shu S."/>
            <person name="Wells L."/>
            <person name="Wang X."/>
            <person name="Webber J."/>
            <person name="Heerema R.J."/>
            <person name="Klein P."/>
            <person name="Conner P."/>
            <person name="Grauke L."/>
            <person name="Grimwood J."/>
            <person name="Schmutz J."/>
            <person name="Randall J.J."/>
        </authorList>
    </citation>
    <scope>NUCLEOTIDE SEQUENCE</scope>
    <source>
        <tissue evidence="1">Leaf</tissue>
    </source>
</reference>
<proteinExistence type="predicted"/>
<dbReference type="AlphaFoldDB" id="A0A922AIE2"/>
<evidence type="ECO:0000313" key="1">
    <source>
        <dbReference type="EMBL" id="KAG6679506.1"/>
    </source>
</evidence>
<accession>A0A922AIE2</accession>
<organism evidence="1 2">
    <name type="scientific">Carya illinoinensis</name>
    <name type="common">Pecan</name>
    <dbReference type="NCBI Taxonomy" id="32201"/>
    <lineage>
        <taxon>Eukaryota</taxon>
        <taxon>Viridiplantae</taxon>
        <taxon>Streptophyta</taxon>
        <taxon>Embryophyta</taxon>
        <taxon>Tracheophyta</taxon>
        <taxon>Spermatophyta</taxon>
        <taxon>Magnoliopsida</taxon>
        <taxon>eudicotyledons</taxon>
        <taxon>Gunneridae</taxon>
        <taxon>Pentapetalae</taxon>
        <taxon>rosids</taxon>
        <taxon>fabids</taxon>
        <taxon>Fagales</taxon>
        <taxon>Juglandaceae</taxon>
        <taxon>Carya</taxon>
    </lineage>
</organism>